<dbReference type="Proteomes" id="UP001501231">
    <property type="component" value="Unassembled WGS sequence"/>
</dbReference>
<name>A0ABP5WSV8_9ACTN</name>
<dbReference type="Pfam" id="PF00144">
    <property type="entry name" value="Beta-lactamase"/>
    <property type="match status" value="1"/>
</dbReference>
<feature type="signal peptide" evidence="2">
    <location>
        <begin position="1"/>
        <end position="35"/>
    </location>
</feature>
<evidence type="ECO:0000259" key="3">
    <source>
        <dbReference type="Pfam" id="PF00144"/>
    </source>
</evidence>
<keyword evidence="4" id="KW-0378">Hydrolase</keyword>
<evidence type="ECO:0000256" key="2">
    <source>
        <dbReference type="SAM" id="SignalP"/>
    </source>
</evidence>
<evidence type="ECO:0000313" key="4">
    <source>
        <dbReference type="EMBL" id="GAA2435481.1"/>
    </source>
</evidence>
<dbReference type="PANTHER" id="PTHR46825">
    <property type="entry name" value="D-ALANYL-D-ALANINE-CARBOXYPEPTIDASE/ENDOPEPTIDASE AMPH"/>
    <property type="match status" value="1"/>
</dbReference>
<keyword evidence="2" id="KW-0732">Signal</keyword>
<reference evidence="5" key="1">
    <citation type="journal article" date="2019" name="Int. J. Syst. Evol. Microbiol.">
        <title>The Global Catalogue of Microorganisms (GCM) 10K type strain sequencing project: providing services to taxonomists for standard genome sequencing and annotation.</title>
        <authorList>
            <consortium name="The Broad Institute Genomics Platform"/>
            <consortium name="The Broad Institute Genome Sequencing Center for Infectious Disease"/>
            <person name="Wu L."/>
            <person name="Ma J."/>
        </authorList>
    </citation>
    <scope>NUCLEOTIDE SEQUENCE [LARGE SCALE GENOMIC DNA]</scope>
    <source>
        <strain evidence="5">JCM 3325</strain>
    </source>
</reference>
<dbReference type="SUPFAM" id="SSF56601">
    <property type="entry name" value="beta-lactamase/transpeptidase-like"/>
    <property type="match status" value="1"/>
</dbReference>
<protein>
    <submittedName>
        <fullName evidence="4">Serine hydrolase domain-containing protein</fullName>
    </submittedName>
</protein>
<accession>A0ABP5WSV8</accession>
<evidence type="ECO:0000256" key="1">
    <source>
        <dbReference type="SAM" id="MobiDB-lite"/>
    </source>
</evidence>
<gene>
    <name evidence="4" type="ORF">GCM10010191_57680</name>
</gene>
<feature type="domain" description="Beta-lactamase-related" evidence="3">
    <location>
        <begin position="56"/>
        <end position="355"/>
    </location>
</feature>
<feature type="chain" id="PRO_5047283622" evidence="2">
    <location>
        <begin position="36"/>
        <end position="428"/>
    </location>
</feature>
<dbReference type="InterPro" id="IPR050491">
    <property type="entry name" value="AmpC-like"/>
</dbReference>
<organism evidence="4 5">
    <name type="scientific">Actinomadura vinacea</name>
    <dbReference type="NCBI Taxonomy" id="115336"/>
    <lineage>
        <taxon>Bacteria</taxon>
        <taxon>Bacillati</taxon>
        <taxon>Actinomycetota</taxon>
        <taxon>Actinomycetes</taxon>
        <taxon>Streptosporangiales</taxon>
        <taxon>Thermomonosporaceae</taxon>
        <taxon>Actinomadura</taxon>
    </lineage>
</organism>
<keyword evidence="5" id="KW-1185">Reference proteome</keyword>
<proteinExistence type="predicted"/>
<feature type="region of interest" description="Disordered" evidence="1">
    <location>
        <begin position="408"/>
        <end position="428"/>
    </location>
</feature>
<comment type="caution">
    <text evidence="4">The sequence shown here is derived from an EMBL/GenBank/DDBJ whole genome shotgun (WGS) entry which is preliminary data.</text>
</comment>
<sequence length="428" mass="46569">MATRRFVRLRRFAGTVPVAAALAVGLTAFAPPAQADPQVMSFDAAKLRVTLDATHEAGMYGLYSAVRQDDDAWKGASGVADVRTRRPVRPDMQHRVGSVTKTFTATAVLQLAEQGRLQLDAPIAQYLPGTVPGERGQQVTVRMLLNHTSGIADFVRFAFPSLQRLSPESLDRHRFRTLRADRLIKWGVESPPTNAPGASWAYSNTNYIILGQLLEEVTGVKAETYIQKNVIRPAGLKKTYFPTEPAIYGDHSRMYEALYRHAEPPREYSVFNMSWIGVAGALVSTTDDLNTFYRALLTGKLIGRGALTEMQSTVPVQDANGNTLMNYGLGLYSMEMPCGTFWGHDGVVFGSGTQVLSSVDGRRQLALGFNLTKYQQLDGQGAPTPNAIDNALGAHFVQALCGGKGPLATRSPATSAKPPLPLQFVTRP</sequence>
<dbReference type="InterPro" id="IPR001466">
    <property type="entry name" value="Beta-lactam-related"/>
</dbReference>
<dbReference type="EMBL" id="BAAARW010000020">
    <property type="protein sequence ID" value="GAA2435481.1"/>
    <property type="molecule type" value="Genomic_DNA"/>
</dbReference>
<dbReference type="PANTHER" id="PTHR46825:SF7">
    <property type="entry name" value="D-ALANYL-D-ALANINE CARBOXYPEPTIDASE"/>
    <property type="match status" value="1"/>
</dbReference>
<evidence type="ECO:0000313" key="5">
    <source>
        <dbReference type="Proteomes" id="UP001501231"/>
    </source>
</evidence>
<dbReference type="InterPro" id="IPR012338">
    <property type="entry name" value="Beta-lactam/transpept-like"/>
</dbReference>
<dbReference type="GO" id="GO:0016787">
    <property type="term" value="F:hydrolase activity"/>
    <property type="evidence" value="ECO:0007669"/>
    <property type="project" value="UniProtKB-KW"/>
</dbReference>
<dbReference type="RefSeq" id="WP_344593088.1">
    <property type="nucleotide sequence ID" value="NZ_BAAARW010000020.1"/>
</dbReference>
<dbReference type="Gene3D" id="3.40.710.10">
    <property type="entry name" value="DD-peptidase/beta-lactamase superfamily"/>
    <property type="match status" value="1"/>
</dbReference>